<accession>A0ABT9URB6</accession>
<name>A0ABT9URB6_9FIRM</name>
<dbReference type="EMBL" id="JAUSUF010000001">
    <property type="protein sequence ID" value="MDQ0148305.1"/>
    <property type="molecule type" value="Genomic_DNA"/>
</dbReference>
<comment type="caution">
    <text evidence="2">The sequence shown here is derived from an EMBL/GenBank/DDBJ whole genome shotgun (WGS) entry which is preliminary data.</text>
</comment>
<dbReference type="Proteomes" id="UP001228504">
    <property type="component" value="Unassembled WGS sequence"/>
</dbReference>
<evidence type="ECO:0000313" key="2">
    <source>
        <dbReference type="EMBL" id="MDQ0148305.1"/>
    </source>
</evidence>
<keyword evidence="1" id="KW-0472">Membrane</keyword>
<organism evidence="2 3">
    <name type="scientific">Eubacterium multiforme</name>
    <dbReference type="NCBI Taxonomy" id="83339"/>
    <lineage>
        <taxon>Bacteria</taxon>
        <taxon>Bacillati</taxon>
        <taxon>Bacillota</taxon>
        <taxon>Clostridia</taxon>
        <taxon>Eubacteriales</taxon>
        <taxon>Eubacteriaceae</taxon>
        <taxon>Eubacterium</taxon>
    </lineage>
</organism>
<evidence type="ECO:0000313" key="3">
    <source>
        <dbReference type="Proteomes" id="UP001228504"/>
    </source>
</evidence>
<dbReference type="Gene3D" id="2.20.28.160">
    <property type="match status" value="1"/>
</dbReference>
<sequence>MNIFYGAYGFDILSIFMLLIISLLGFNSYTRILGMVLLILVIYRTFSKNIYKRTAELNKFIDIINKLLSKFGKRMPYNLPRIGLDSIPMLFNRLKYKIDQKIKFKIVKCPNCGQKLRLPRGKKHIIVTCRRCSHEFRIKT</sequence>
<keyword evidence="1" id="KW-0812">Transmembrane</keyword>
<feature type="transmembrane region" description="Helical" evidence="1">
    <location>
        <begin position="12"/>
        <end position="43"/>
    </location>
</feature>
<keyword evidence="1" id="KW-1133">Transmembrane helix</keyword>
<protein>
    <submittedName>
        <fullName evidence="2">RNase P subunit RPR2</fullName>
    </submittedName>
</protein>
<gene>
    <name evidence="2" type="ORF">J2S18_000222</name>
</gene>
<proteinExistence type="predicted"/>
<reference evidence="2 3" key="1">
    <citation type="submission" date="2023-07" db="EMBL/GenBank/DDBJ databases">
        <title>Genomic Encyclopedia of Type Strains, Phase IV (KMG-IV): sequencing the most valuable type-strain genomes for metagenomic binning, comparative biology and taxonomic classification.</title>
        <authorList>
            <person name="Goeker M."/>
        </authorList>
    </citation>
    <scope>NUCLEOTIDE SEQUENCE [LARGE SCALE GENOMIC DNA]</scope>
    <source>
        <strain evidence="2 3">DSM 20694</strain>
    </source>
</reference>
<dbReference type="RefSeq" id="WP_307482110.1">
    <property type="nucleotide sequence ID" value="NZ_JAUSUF010000001.1"/>
</dbReference>
<evidence type="ECO:0000256" key="1">
    <source>
        <dbReference type="SAM" id="Phobius"/>
    </source>
</evidence>
<keyword evidence="3" id="KW-1185">Reference proteome</keyword>